<feature type="compositionally biased region" description="Polar residues" evidence="1">
    <location>
        <begin position="393"/>
        <end position="409"/>
    </location>
</feature>
<organism evidence="2 3">
    <name type="scientific">Chlorella vulgaris</name>
    <name type="common">Green alga</name>
    <dbReference type="NCBI Taxonomy" id="3077"/>
    <lineage>
        <taxon>Eukaryota</taxon>
        <taxon>Viridiplantae</taxon>
        <taxon>Chlorophyta</taxon>
        <taxon>core chlorophytes</taxon>
        <taxon>Trebouxiophyceae</taxon>
        <taxon>Chlorellales</taxon>
        <taxon>Chlorellaceae</taxon>
        <taxon>Chlorella clade</taxon>
        <taxon>Chlorella</taxon>
    </lineage>
</organism>
<feature type="compositionally biased region" description="Basic and acidic residues" evidence="1">
    <location>
        <begin position="251"/>
        <end position="264"/>
    </location>
</feature>
<sequence>MGPVDFTGYWALVKHEGMDDFLRSVGFPWVVRKAALKFGGAGVDVISHYGGGSLMRVTSLNAKGSWSRQYDVDREVVQPNAEGTPCKTSSWWEGRVFRSRMEGSELGVVQSWRYMRGNRMAVRTELRPARGGPEAVMWWFYDRMETLQRHVARGGGTLLQQIESDQRRVVRATHTDTRYIQAVLLDWQRWQSPADDFIHVEAPHASLARQSRPRTVRSPGSGSPRSQVTPMSMSKSPSNDSLAALPPGVELRSDTRSLHSDSRGSRGLHHAHQTEAEMSSNALDRMARQAAAMAMSDSGGVDSLGSSQKLQGSGRVPAVAAPVSAAVAAGGQQQQQQQQQQGQGQGQGQAGSRGEQGEQQRPYSREPTLSYPGGVEVPVEAQAAATDKAHPQSGDSVTFRPSSASSPHSRQPLEAGEAGSGSGASHPLAPESDAATRGSAHHRSPSLGSMAGQHSIAAQRSAHYKNMSADSMGRGAASTPGRNSPRSTTPAALPPLSHAEHVMAARLHEFSDIRGIAAVVPVATPNDTAEPQLLSMSPEQAEETAAKLRELETDMLLRRQENRRGCTLCGCFVITLASDTLPEHLRVWEQLLT</sequence>
<reference evidence="2" key="1">
    <citation type="journal article" date="2019" name="Plant J.">
        <title>Chlorella vulgaris genome assembly and annotation reveals the molecular basis for metabolic acclimation to high light conditions.</title>
        <authorList>
            <person name="Cecchin M."/>
            <person name="Marcolungo L."/>
            <person name="Rossato M."/>
            <person name="Girolomoni L."/>
            <person name="Cosentino E."/>
            <person name="Cuine S."/>
            <person name="Li-Beisson Y."/>
            <person name="Delledonne M."/>
            <person name="Ballottari M."/>
        </authorList>
    </citation>
    <scope>NUCLEOTIDE SEQUENCE</scope>
    <source>
        <strain evidence="2">211/11P</strain>
    </source>
</reference>
<comment type="caution">
    <text evidence="2">The sequence shown here is derived from an EMBL/GenBank/DDBJ whole genome shotgun (WGS) entry which is preliminary data.</text>
</comment>
<keyword evidence="3" id="KW-1185">Reference proteome</keyword>
<dbReference type="SUPFAM" id="SSF50814">
    <property type="entry name" value="Lipocalins"/>
    <property type="match status" value="1"/>
</dbReference>
<feature type="compositionally biased region" description="Low complexity" evidence="1">
    <location>
        <begin position="288"/>
        <end position="317"/>
    </location>
</feature>
<evidence type="ECO:0000256" key="1">
    <source>
        <dbReference type="SAM" id="MobiDB-lite"/>
    </source>
</evidence>
<feature type="region of interest" description="Disordered" evidence="1">
    <location>
        <begin position="330"/>
        <end position="493"/>
    </location>
</feature>
<dbReference type="EMBL" id="SIDB01000009">
    <property type="protein sequence ID" value="KAI3428227.1"/>
    <property type="molecule type" value="Genomic_DNA"/>
</dbReference>
<evidence type="ECO:0000313" key="2">
    <source>
        <dbReference type="EMBL" id="KAI3428227.1"/>
    </source>
</evidence>
<dbReference type="OrthoDB" id="354351at2759"/>
<feature type="region of interest" description="Disordered" evidence="1">
    <location>
        <begin position="205"/>
        <end position="317"/>
    </location>
</feature>
<reference evidence="2" key="2">
    <citation type="submission" date="2020-11" db="EMBL/GenBank/DDBJ databases">
        <authorList>
            <person name="Cecchin M."/>
            <person name="Marcolungo L."/>
            <person name="Rossato M."/>
            <person name="Girolomoni L."/>
            <person name="Cosentino E."/>
            <person name="Cuine S."/>
            <person name="Li-Beisson Y."/>
            <person name="Delledonne M."/>
            <person name="Ballottari M."/>
        </authorList>
    </citation>
    <scope>NUCLEOTIDE SEQUENCE</scope>
    <source>
        <strain evidence="2">211/11P</strain>
        <tissue evidence="2">Whole cell</tissue>
    </source>
</reference>
<dbReference type="Gene3D" id="2.40.128.20">
    <property type="match status" value="1"/>
</dbReference>
<name>A0A9D4TKT4_CHLVU</name>
<dbReference type="Proteomes" id="UP001055712">
    <property type="component" value="Unassembled WGS sequence"/>
</dbReference>
<feature type="compositionally biased region" description="Low complexity" evidence="1">
    <location>
        <begin position="330"/>
        <end position="342"/>
    </location>
</feature>
<feature type="compositionally biased region" description="Low complexity" evidence="1">
    <location>
        <begin position="352"/>
        <end position="362"/>
    </location>
</feature>
<feature type="compositionally biased region" description="Polar residues" evidence="1">
    <location>
        <begin position="218"/>
        <end position="241"/>
    </location>
</feature>
<dbReference type="InterPro" id="IPR012674">
    <property type="entry name" value="Calycin"/>
</dbReference>
<gene>
    <name evidence="2" type="ORF">D9Q98_006607</name>
</gene>
<protein>
    <submittedName>
        <fullName evidence="2">Uncharacterized protein</fullName>
    </submittedName>
</protein>
<feature type="compositionally biased region" description="Polar residues" evidence="1">
    <location>
        <begin position="480"/>
        <end position="490"/>
    </location>
</feature>
<dbReference type="AlphaFoldDB" id="A0A9D4TKT4"/>
<evidence type="ECO:0000313" key="3">
    <source>
        <dbReference type="Proteomes" id="UP001055712"/>
    </source>
</evidence>
<proteinExistence type="predicted"/>
<accession>A0A9D4TKT4</accession>